<evidence type="ECO:0000256" key="6">
    <source>
        <dbReference type="ARBA" id="ARBA00022723"/>
    </source>
</evidence>
<evidence type="ECO:0000259" key="12">
    <source>
        <dbReference type="Pfam" id="PF01648"/>
    </source>
</evidence>
<comment type="cofactor">
    <cofactor evidence="1 11">
        <name>Mg(2+)</name>
        <dbReference type="ChEBI" id="CHEBI:18420"/>
    </cofactor>
</comment>
<comment type="catalytic activity">
    <reaction evidence="11">
        <text>apo-[ACP] + CoA = holo-[ACP] + adenosine 3',5'-bisphosphate + H(+)</text>
        <dbReference type="Rhea" id="RHEA:12068"/>
        <dbReference type="Rhea" id="RHEA-COMP:9685"/>
        <dbReference type="Rhea" id="RHEA-COMP:9690"/>
        <dbReference type="ChEBI" id="CHEBI:15378"/>
        <dbReference type="ChEBI" id="CHEBI:29999"/>
        <dbReference type="ChEBI" id="CHEBI:57287"/>
        <dbReference type="ChEBI" id="CHEBI:58343"/>
        <dbReference type="ChEBI" id="CHEBI:64479"/>
        <dbReference type="EC" id="2.7.8.7"/>
    </reaction>
</comment>
<evidence type="ECO:0000256" key="10">
    <source>
        <dbReference type="ARBA" id="ARBA00023160"/>
    </source>
</evidence>
<comment type="similarity">
    <text evidence="2">Belongs to the P-Pant transferase superfamily. Gsp/Sfp/HetI/AcpT family.</text>
</comment>
<reference evidence="13 14" key="1">
    <citation type="submission" date="2018-06" db="EMBL/GenBank/DDBJ databases">
        <authorList>
            <consortium name="Pathogen Informatics"/>
            <person name="Doyle S."/>
        </authorList>
    </citation>
    <scope>NUCLEOTIDE SEQUENCE [LARGE SCALE GENOMIC DNA]</scope>
    <source>
        <strain evidence="13 14">NCTC13102</strain>
    </source>
</reference>
<dbReference type="AlphaFoldDB" id="A0A2X3DL45"/>
<organism evidence="13 14">
    <name type="scientific">Helicobacter fennelliae</name>
    <dbReference type="NCBI Taxonomy" id="215"/>
    <lineage>
        <taxon>Bacteria</taxon>
        <taxon>Pseudomonadati</taxon>
        <taxon>Campylobacterota</taxon>
        <taxon>Epsilonproteobacteria</taxon>
        <taxon>Campylobacterales</taxon>
        <taxon>Helicobacteraceae</taxon>
        <taxon>Helicobacter</taxon>
    </lineage>
</organism>
<evidence type="ECO:0000256" key="3">
    <source>
        <dbReference type="ARBA" id="ARBA00022490"/>
    </source>
</evidence>
<keyword evidence="4 11" id="KW-0444">Lipid biosynthesis</keyword>
<dbReference type="NCBIfam" id="TIGR00516">
    <property type="entry name" value="acpS"/>
    <property type="match status" value="1"/>
</dbReference>
<feature type="binding site" evidence="11">
    <location>
        <position position="54"/>
    </location>
    <ligand>
        <name>Mg(2+)</name>
        <dbReference type="ChEBI" id="CHEBI:18420"/>
    </ligand>
</feature>
<evidence type="ECO:0000256" key="2">
    <source>
        <dbReference type="ARBA" id="ARBA00010990"/>
    </source>
</evidence>
<keyword evidence="5 11" id="KW-0808">Transferase</keyword>
<dbReference type="RefSeq" id="WP_023948398.1">
    <property type="nucleotide sequence ID" value="NZ_JAERIV010000011.1"/>
</dbReference>
<evidence type="ECO:0000256" key="4">
    <source>
        <dbReference type="ARBA" id="ARBA00022516"/>
    </source>
</evidence>
<evidence type="ECO:0000256" key="11">
    <source>
        <dbReference type="HAMAP-Rule" id="MF_00101"/>
    </source>
</evidence>
<dbReference type="NCBIfam" id="TIGR00556">
    <property type="entry name" value="pantethn_trn"/>
    <property type="match status" value="1"/>
</dbReference>
<proteinExistence type="inferred from homology"/>
<dbReference type="GO" id="GO:0008897">
    <property type="term" value="F:holo-[acyl-carrier-protein] synthase activity"/>
    <property type="evidence" value="ECO:0007669"/>
    <property type="project" value="UniProtKB-UniRule"/>
</dbReference>
<dbReference type="Pfam" id="PF01648">
    <property type="entry name" value="ACPS"/>
    <property type="match status" value="1"/>
</dbReference>
<dbReference type="Gene3D" id="3.90.470.20">
    <property type="entry name" value="4'-phosphopantetheinyl transferase domain"/>
    <property type="match status" value="1"/>
</dbReference>
<sequence>MVGIDITSIERIDRIFRQYGMDFLEHFLSAQEIKILESKNLNVASMAGFWAAKEACSKALGVGIGKDLSFLDIIISYTPKKAPLITLTQHKLEKFHINNLALSISHDGGFAIAIVIASFV</sequence>
<dbReference type="InterPro" id="IPR008278">
    <property type="entry name" value="4-PPantetheinyl_Trfase_dom"/>
</dbReference>
<dbReference type="GO" id="GO:0005829">
    <property type="term" value="C:cytosol"/>
    <property type="evidence" value="ECO:0007669"/>
    <property type="project" value="TreeGrafter"/>
</dbReference>
<dbReference type="InterPro" id="IPR037143">
    <property type="entry name" value="4-PPantetheinyl_Trfase_dom_sf"/>
</dbReference>
<gene>
    <name evidence="11 13" type="primary">acpS</name>
    <name evidence="13" type="ORF">NCTC13102_01462</name>
</gene>
<evidence type="ECO:0000256" key="5">
    <source>
        <dbReference type="ARBA" id="ARBA00022679"/>
    </source>
</evidence>
<comment type="similarity">
    <text evidence="11">Belongs to the P-Pant transferase superfamily. AcpS family.</text>
</comment>
<comment type="function">
    <text evidence="11">Transfers the 4'-phosphopantetheine moiety from coenzyme A to a Ser of acyl-carrier-protein.</text>
</comment>
<dbReference type="GO" id="GO:0000287">
    <property type="term" value="F:magnesium ion binding"/>
    <property type="evidence" value="ECO:0007669"/>
    <property type="project" value="UniProtKB-UniRule"/>
</dbReference>
<dbReference type="SUPFAM" id="SSF56214">
    <property type="entry name" value="4'-phosphopantetheinyl transferase"/>
    <property type="match status" value="1"/>
</dbReference>
<dbReference type="HAMAP" id="MF_00101">
    <property type="entry name" value="AcpS"/>
    <property type="match status" value="1"/>
</dbReference>
<dbReference type="InterPro" id="IPR002582">
    <property type="entry name" value="ACPS"/>
</dbReference>
<evidence type="ECO:0000313" key="14">
    <source>
        <dbReference type="Proteomes" id="UP000250166"/>
    </source>
</evidence>
<dbReference type="GO" id="GO:0006633">
    <property type="term" value="P:fatty acid biosynthetic process"/>
    <property type="evidence" value="ECO:0007669"/>
    <property type="project" value="UniProtKB-UniRule"/>
</dbReference>
<evidence type="ECO:0000256" key="8">
    <source>
        <dbReference type="ARBA" id="ARBA00022842"/>
    </source>
</evidence>
<dbReference type="PANTHER" id="PTHR12215">
    <property type="entry name" value="PHOSPHOPANTETHEINE TRANSFERASE"/>
    <property type="match status" value="1"/>
</dbReference>
<feature type="domain" description="4'-phosphopantetheinyl transferase" evidence="12">
    <location>
        <begin position="2"/>
        <end position="114"/>
    </location>
</feature>
<evidence type="ECO:0000256" key="9">
    <source>
        <dbReference type="ARBA" id="ARBA00023098"/>
    </source>
</evidence>
<dbReference type="Proteomes" id="UP000250166">
    <property type="component" value="Unassembled WGS sequence"/>
</dbReference>
<dbReference type="EC" id="2.7.8.7" evidence="11"/>
<evidence type="ECO:0000256" key="7">
    <source>
        <dbReference type="ARBA" id="ARBA00022832"/>
    </source>
</evidence>
<keyword evidence="6 11" id="KW-0479">Metal-binding</keyword>
<keyword evidence="3 11" id="KW-0963">Cytoplasm</keyword>
<accession>A0A2X3DL45</accession>
<keyword evidence="8 11" id="KW-0460">Magnesium</keyword>
<dbReference type="EMBL" id="UAWL01000006">
    <property type="protein sequence ID" value="SQB98990.1"/>
    <property type="molecule type" value="Genomic_DNA"/>
</dbReference>
<comment type="subcellular location">
    <subcellularLocation>
        <location evidence="11">Cytoplasm</location>
    </subcellularLocation>
</comment>
<dbReference type="GO" id="GO:0019878">
    <property type="term" value="P:lysine biosynthetic process via aminoadipic acid"/>
    <property type="evidence" value="ECO:0007669"/>
    <property type="project" value="TreeGrafter"/>
</dbReference>
<evidence type="ECO:0000256" key="1">
    <source>
        <dbReference type="ARBA" id="ARBA00001946"/>
    </source>
</evidence>
<protein>
    <recommendedName>
        <fullName evidence="11">Holo-[acyl-carrier-protein] synthase</fullName>
        <shortName evidence="11">Holo-ACP synthase</shortName>
        <ecNumber evidence="11">2.7.8.7</ecNumber>
    </recommendedName>
    <alternativeName>
        <fullName evidence="11">4'-phosphopantetheinyl transferase AcpS</fullName>
    </alternativeName>
</protein>
<keyword evidence="9 11" id="KW-0443">Lipid metabolism</keyword>
<evidence type="ECO:0000313" key="13">
    <source>
        <dbReference type="EMBL" id="SQB98990.1"/>
    </source>
</evidence>
<dbReference type="InterPro" id="IPR004568">
    <property type="entry name" value="Ppantetheine-prot_Trfase_dom"/>
</dbReference>
<feature type="binding site" evidence="11">
    <location>
        <position position="5"/>
    </location>
    <ligand>
        <name>Mg(2+)</name>
        <dbReference type="ChEBI" id="CHEBI:18420"/>
    </ligand>
</feature>
<dbReference type="PANTHER" id="PTHR12215:SF10">
    <property type="entry name" value="L-AMINOADIPATE-SEMIALDEHYDE DEHYDROGENASE-PHOSPHOPANTETHEINYL TRANSFERASE"/>
    <property type="match status" value="1"/>
</dbReference>
<keyword evidence="10 11" id="KW-0275">Fatty acid biosynthesis</keyword>
<name>A0A2X3DL45_9HELI</name>
<dbReference type="InterPro" id="IPR050559">
    <property type="entry name" value="P-Pant_transferase_sf"/>
</dbReference>
<keyword evidence="7 11" id="KW-0276">Fatty acid metabolism</keyword>